<gene>
    <name evidence="1" type="ORF">IQ26_04153</name>
</gene>
<keyword evidence="2" id="KW-1185">Reference proteome</keyword>
<sequence>MSWLGRSKRENGIMPCPHKVAHRFVRLVGDPNGGQLACTQ</sequence>
<name>A0A562NLR9_9HYPH</name>
<dbReference type="Proteomes" id="UP000317122">
    <property type="component" value="Unassembled WGS sequence"/>
</dbReference>
<protein>
    <submittedName>
        <fullName evidence="1">Uncharacterized protein</fullName>
    </submittedName>
</protein>
<reference evidence="1 2" key="1">
    <citation type="journal article" date="2015" name="Stand. Genomic Sci.">
        <title>Genomic Encyclopedia of Bacterial and Archaeal Type Strains, Phase III: the genomes of soil and plant-associated and newly described type strains.</title>
        <authorList>
            <person name="Whitman W.B."/>
            <person name="Woyke T."/>
            <person name="Klenk H.P."/>
            <person name="Zhou Y."/>
            <person name="Lilburn T.G."/>
            <person name="Beck B.J."/>
            <person name="De Vos P."/>
            <person name="Vandamme P."/>
            <person name="Eisen J.A."/>
            <person name="Garrity G."/>
            <person name="Hugenholtz P."/>
            <person name="Kyrpides N.C."/>
        </authorList>
    </citation>
    <scope>NUCLEOTIDE SEQUENCE [LARGE SCALE GENOMIC DNA]</scope>
    <source>
        <strain evidence="1 2">CGMCC 1.2546</strain>
    </source>
</reference>
<dbReference type="EMBL" id="VLKT01000026">
    <property type="protein sequence ID" value="TWI33152.1"/>
    <property type="molecule type" value="Genomic_DNA"/>
</dbReference>
<accession>A0A562NLR9</accession>
<evidence type="ECO:0000313" key="2">
    <source>
        <dbReference type="Proteomes" id="UP000317122"/>
    </source>
</evidence>
<organism evidence="1 2">
    <name type="scientific">Mesorhizobium tianshanense</name>
    <dbReference type="NCBI Taxonomy" id="39844"/>
    <lineage>
        <taxon>Bacteria</taxon>
        <taxon>Pseudomonadati</taxon>
        <taxon>Pseudomonadota</taxon>
        <taxon>Alphaproteobacteria</taxon>
        <taxon>Hyphomicrobiales</taxon>
        <taxon>Phyllobacteriaceae</taxon>
        <taxon>Mesorhizobium</taxon>
    </lineage>
</organism>
<comment type="caution">
    <text evidence="1">The sequence shown here is derived from an EMBL/GenBank/DDBJ whole genome shotgun (WGS) entry which is preliminary data.</text>
</comment>
<proteinExistence type="predicted"/>
<dbReference type="AlphaFoldDB" id="A0A562NLR9"/>
<evidence type="ECO:0000313" key="1">
    <source>
        <dbReference type="EMBL" id="TWI33152.1"/>
    </source>
</evidence>